<accession>A0ABP8FSP4</accession>
<proteinExistence type="predicted"/>
<evidence type="ECO:0000313" key="1">
    <source>
        <dbReference type="EMBL" id="GAA4310134.1"/>
    </source>
</evidence>
<comment type="caution">
    <text evidence="1">The sequence shown here is derived from an EMBL/GenBank/DDBJ whole genome shotgun (WGS) entry which is preliminary data.</text>
</comment>
<name>A0ABP8FSP4_9BACT</name>
<dbReference type="EMBL" id="BAABGX010000002">
    <property type="protein sequence ID" value="GAA4310134.1"/>
    <property type="molecule type" value="Genomic_DNA"/>
</dbReference>
<dbReference type="Proteomes" id="UP001501844">
    <property type="component" value="Unassembled WGS sequence"/>
</dbReference>
<keyword evidence="2" id="KW-1185">Reference proteome</keyword>
<organism evidence="1 2">
    <name type="scientific">Nibribacter koreensis</name>
    <dbReference type="NCBI Taxonomy" id="1084519"/>
    <lineage>
        <taxon>Bacteria</taxon>
        <taxon>Pseudomonadati</taxon>
        <taxon>Bacteroidota</taxon>
        <taxon>Cytophagia</taxon>
        <taxon>Cytophagales</taxon>
        <taxon>Hymenobacteraceae</taxon>
        <taxon>Nibribacter</taxon>
    </lineage>
</organism>
<protein>
    <submittedName>
        <fullName evidence="1">Uncharacterized protein</fullName>
    </submittedName>
</protein>
<reference evidence="2" key="1">
    <citation type="journal article" date="2019" name="Int. J. Syst. Evol. Microbiol.">
        <title>The Global Catalogue of Microorganisms (GCM) 10K type strain sequencing project: providing services to taxonomists for standard genome sequencing and annotation.</title>
        <authorList>
            <consortium name="The Broad Institute Genomics Platform"/>
            <consortium name="The Broad Institute Genome Sequencing Center for Infectious Disease"/>
            <person name="Wu L."/>
            <person name="Ma J."/>
        </authorList>
    </citation>
    <scope>NUCLEOTIDE SEQUENCE [LARGE SCALE GENOMIC DNA]</scope>
    <source>
        <strain evidence="2">JCM 17917</strain>
    </source>
</reference>
<gene>
    <name evidence="1" type="ORF">GCM10023183_27790</name>
</gene>
<evidence type="ECO:0000313" key="2">
    <source>
        <dbReference type="Proteomes" id="UP001501844"/>
    </source>
</evidence>
<dbReference type="RefSeq" id="WP_345167307.1">
    <property type="nucleotide sequence ID" value="NZ_BAABGX010000002.1"/>
</dbReference>
<sequence length="261" mass="28227">MDIKMKPMTQNLPAHIRHELPQTLTTRRLTPSAGDLTELEAIGLGIGMPGGGLLTLAEGLCVGVLAELARYGFPSCVIYAIGKMLTANIEVEGIELPSSEGKLLFAEMTLLDLYLEEAMEKGSDTLLQVTRDGRIQLISSCSAHPHPAGGCVSLPLLAMANQLFGKQVCSFQEKRQTLLDEAELALLAAVSEPAYKEVQVIKSRKAGTHRWDLLTLESGVASPQELHRMAGHTAGTADTVSLTGLPGQRKAAYTYTRRKRY</sequence>